<keyword evidence="6" id="KW-1185">Reference proteome</keyword>
<dbReference type="EMBL" id="CDMY01000235">
    <property type="protein sequence ID" value="CEL95673.1"/>
    <property type="molecule type" value="Genomic_DNA"/>
</dbReference>
<dbReference type="PANTHER" id="PTHR21683">
    <property type="entry name" value="COILED-COIL DOMAIN-CONTAINING PROTEIN 42 LIKE-2-LIKE-RELATED"/>
    <property type="match status" value="1"/>
</dbReference>
<protein>
    <recommendedName>
        <fullName evidence="4">DUF4200 domain-containing protein</fullName>
    </recommendedName>
</protein>
<sequence>MRAILAQMRGERQTTLLLKKERQCFEVALQLDQTRGDVAKRLESCDEKMSAFEKRQEDLRRVVMDNVDFIRETDKKIEYAEKRIKEEEDEIAETEKQTQALEKELDMFKQMREVNRGEVDGVNHYQHYLESVATTYASEFEGEVGNLMRRFQTLRESNAELEAQVVNSTQTLEAQRQKVATFIEKTQNDLVRLTSELSEKQLQLDKMLAMISSLEEKVNSETGETTYKDSLISSFQMAISSLFARLVQKSPHANTKQNRRLMQSTQMKYGRHTEEMLKLIQERATDMRWVISTFHREHNKKAARAKEPVHHPVYYDEDEETHKDVIEFYRPQRAAPERGSASGASSNELESRLSRDRMVTPSESQAPIAEDVSQPQPSHLAPPPPFKRHRVRLKSRSVVEHREKATPSVYARPRAVSTTAPRKPSRVSPKGASKAAVLSPKVADEPAPADVQRSASPTSEDGETSPPAPRPSQPIVARGRHRQSITKRQFNELLGLGESFEPPELVPEPLPKFASLLSANSGK</sequence>
<name>A0A0G4EI50_VITBC</name>
<evidence type="ECO:0000259" key="4">
    <source>
        <dbReference type="Pfam" id="PF13863"/>
    </source>
</evidence>
<feature type="coiled-coil region" evidence="2">
    <location>
        <begin position="70"/>
        <end position="111"/>
    </location>
</feature>
<feature type="compositionally biased region" description="Basic residues" evidence="3">
    <location>
        <begin position="386"/>
        <end position="395"/>
    </location>
</feature>
<evidence type="ECO:0000256" key="2">
    <source>
        <dbReference type="SAM" id="Coils"/>
    </source>
</evidence>
<feature type="region of interest" description="Disordered" evidence="3">
    <location>
        <begin position="332"/>
        <end position="484"/>
    </location>
</feature>
<evidence type="ECO:0000313" key="5">
    <source>
        <dbReference type="EMBL" id="CEL95673.1"/>
    </source>
</evidence>
<organism evidence="5 6">
    <name type="scientific">Vitrella brassicaformis (strain CCMP3155)</name>
    <dbReference type="NCBI Taxonomy" id="1169540"/>
    <lineage>
        <taxon>Eukaryota</taxon>
        <taxon>Sar</taxon>
        <taxon>Alveolata</taxon>
        <taxon>Colpodellida</taxon>
        <taxon>Vitrellaceae</taxon>
        <taxon>Vitrella</taxon>
    </lineage>
</organism>
<feature type="compositionally biased region" description="Basic and acidic residues" evidence="3">
    <location>
        <begin position="349"/>
        <end position="358"/>
    </location>
</feature>
<accession>A0A0G4EI50</accession>
<evidence type="ECO:0000256" key="3">
    <source>
        <dbReference type="SAM" id="MobiDB-lite"/>
    </source>
</evidence>
<dbReference type="OrthoDB" id="439645at2759"/>
<dbReference type="InParanoid" id="A0A0G4EI50"/>
<reference evidence="5 6" key="1">
    <citation type="submission" date="2014-11" db="EMBL/GenBank/DDBJ databases">
        <authorList>
            <person name="Zhu J."/>
            <person name="Qi W."/>
            <person name="Song R."/>
        </authorList>
    </citation>
    <scope>NUCLEOTIDE SEQUENCE [LARGE SCALE GENOMIC DNA]</scope>
</reference>
<keyword evidence="1 2" id="KW-0175">Coiled coil</keyword>
<dbReference type="Proteomes" id="UP000041254">
    <property type="component" value="Unassembled WGS sequence"/>
</dbReference>
<proteinExistence type="predicted"/>
<gene>
    <name evidence="5" type="ORF">Vbra_11996</name>
</gene>
<feature type="region of interest" description="Disordered" evidence="3">
    <location>
        <begin position="298"/>
        <end position="317"/>
    </location>
</feature>
<dbReference type="GO" id="GO:0005856">
    <property type="term" value="C:cytoskeleton"/>
    <property type="evidence" value="ECO:0007669"/>
    <property type="project" value="UniProtKB-ARBA"/>
</dbReference>
<feature type="compositionally biased region" description="Basic and acidic residues" evidence="3">
    <location>
        <begin position="304"/>
        <end position="317"/>
    </location>
</feature>
<dbReference type="STRING" id="1169540.A0A0G4EI50"/>
<evidence type="ECO:0000256" key="1">
    <source>
        <dbReference type="ARBA" id="ARBA00023054"/>
    </source>
</evidence>
<dbReference type="Gene3D" id="1.10.287.1490">
    <property type="match status" value="1"/>
</dbReference>
<dbReference type="AlphaFoldDB" id="A0A0G4EI50"/>
<feature type="domain" description="DUF4200" evidence="4">
    <location>
        <begin position="17"/>
        <end position="133"/>
    </location>
</feature>
<dbReference type="VEuPathDB" id="CryptoDB:Vbra_11996"/>
<dbReference type="InterPro" id="IPR025252">
    <property type="entry name" value="DUF4200"/>
</dbReference>
<dbReference type="InterPro" id="IPR051147">
    <property type="entry name" value="CFAP_domain-containing"/>
</dbReference>
<feature type="coiled-coil region" evidence="2">
    <location>
        <begin position="144"/>
        <end position="217"/>
    </location>
</feature>
<dbReference type="Pfam" id="PF13863">
    <property type="entry name" value="DUF4200"/>
    <property type="match status" value="1"/>
</dbReference>
<evidence type="ECO:0000313" key="6">
    <source>
        <dbReference type="Proteomes" id="UP000041254"/>
    </source>
</evidence>
<dbReference type="PANTHER" id="PTHR21683:SF2">
    <property type="entry name" value="COILED-COIL DOMAIN-CONTAINING PROTEIN 42 LIKE-2-LIKE"/>
    <property type="match status" value="1"/>
</dbReference>